<dbReference type="GO" id="GO:0016263">
    <property type="term" value="F:glycoprotein-N-acetylgalactosamine 3-beta-galactosyltransferase activity"/>
    <property type="evidence" value="ECO:0007669"/>
    <property type="project" value="UniProtKB-EC"/>
</dbReference>
<comment type="pathway">
    <text evidence="2">Protein modification; protein glycosylation.</text>
</comment>
<dbReference type="InterPro" id="IPR003378">
    <property type="entry name" value="Fringe-like_glycosylTrfase"/>
</dbReference>
<feature type="compositionally biased region" description="Acidic residues" evidence="12">
    <location>
        <begin position="138"/>
        <end position="150"/>
    </location>
</feature>
<keyword evidence="5" id="KW-0328">Glycosyltransferase</keyword>
<sequence>MSMSLPRALGPVRLLIVFIALVSLFLFRSYYLPSPDDAAYGLTSSTSMWKSSSSHSAAVEDVADVELEDGYYEVNEDPDLVTQPEQYAETGPEPELEPEPESEPELGPDMDAESAPEPEPESESEPEPEPEPTPNDDFASESEFESEFEPEPSSSRETVPVSTPTYATDPRIPPCRQLPGADKVVVMVKTGATEVFSRVPEQLVTLAQCVPNFMVFSDMEQQVGEFRIQDALDEIGKEYKENHDDFHFYNEVHAAHVAHGDVSVLGSDKAWALDKWKNIPMLHKAYLKYPDAEWFVTIDADTYLSWANLLLLLDRMDPDEPLYAGCVYWHGPTAFAQGGTGYLLSRNAVQKFEEIRTPDRIADWEKETSTICCGDVMLGVAMGQAGVSVSGAWPMFQVDPPSGFVWSDTVWCTPAITWHHVHSYEVEALWQFEKDWINKTWDDEDPGAVPYLYKDVFEDFVRPHITEHKKDWNNLSGDKTFTQPKEDHVKEDNDWDWKNDEEKQQMWDDLSELEKKSVESIEDCREVCQKDRQCMQFAWHPGTCKLSHSIKMGRPVDSKDEYTSGWMTDRVEKFSAARSECGEVSWKVG</sequence>
<keyword evidence="9" id="KW-0735">Signal-anchor</keyword>
<dbReference type="Pfam" id="PF02434">
    <property type="entry name" value="Fringe"/>
    <property type="match status" value="1"/>
</dbReference>
<evidence type="ECO:0000256" key="2">
    <source>
        <dbReference type="ARBA" id="ARBA00004922"/>
    </source>
</evidence>
<evidence type="ECO:0000256" key="6">
    <source>
        <dbReference type="ARBA" id="ARBA00022679"/>
    </source>
</evidence>
<name>A0A0D2CQ37_9EURO</name>
<dbReference type="PANTHER" id="PTHR23033:SF47">
    <property type="entry name" value="APPLE DOMAIN-CONTAINING PROTEIN-RELATED"/>
    <property type="match status" value="1"/>
</dbReference>
<protein>
    <recommendedName>
        <fullName evidence="4">N-acetylgalactosaminide beta-1,3-galactosyltransferase</fullName>
        <ecNumber evidence="4">2.4.1.122</ecNumber>
    </recommendedName>
</protein>
<evidence type="ECO:0000259" key="14">
    <source>
        <dbReference type="Pfam" id="PF02434"/>
    </source>
</evidence>
<dbReference type="STRING" id="569365.A0A0D2CQ37"/>
<keyword evidence="6" id="KW-0808">Transferase</keyword>
<dbReference type="GeneID" id="27348068"/>
<keyword evidence="7 13" id="KW-0812">Transmembrane</keyword>
<feature type="transmembrane region" description="Helical" evidence="13">
    <location>
        <begin position="12"/>
        <end position="31"/>
    </location>
</feature>
<dbReference type="GO" id="GO:0000166">
    <property type="term" value="F:nucleotide binding"/>
    <property type="evidence" value="ECO:0007669"/>
    <property type="project" value="UniProtKB-KW"/>
</dbReference>
<dbReference type="Proteomes" id="UP000054466">
    <property type="component" value="Unassembled WGS sequence"/>
</dbReference>
<dbReference type="RefSeq" id="XP_016245935.1">
    <property type="nucleotide sequence ID" value="XM_016396079.1"/>
</dbReference>
<evidence type="ECO:0000256" key="4">
    <source>
        <dbReference type="ARBA" id="ARBA00012557"/>
    </source>
</evidence>
<dbReference type="EC" id="2.4.1.122" evidence="4"/>
<evidence type="ECO:0000256" key="13">
    <source>
        <dbReference type="SAM" id="Phobius"/>
    </source>
</evidence>
<evidence type="ECO:0000256" key="12">
    <source>
        <dbReference type="SAM" id="MobiDB-lite"/>
    </source>
</evidence>
<dbReference type="GO" id="GO:0016020">
    <property type="term" value="C:membrane"/>
    <property type="evidence" value="ECO:0007669"/>
    <property type="project" value="UniProtKB-SubCell"/>
</dbReference>
<keyword evidence="8" id="KW-0547">Nucleotide-binding</keyword>
<dbReference type="HOGENOM" id="CLU_022549_1_0_1"/>
<keyword evidence="11 13" id="KW-0472">Membrane</keyword>
<accession>A0A0D2CQ37</accession>
<dbReference type="SUPFAM" id="SSF57414">
    <property type="entry name" value="Hairpin loop containing domain-like"/>
    <property type="match status" value="1"/>
</dbReference>
<dbReference type="PANTHER" id="PTHR23033">
    <property type="entry name" value="BETA1,3-GALACTOSYLTRANSFERASE"/>
    <property type="match status" value="1"/>
</dbReference>
<evidence type="ECO:0000256" key="11">
    <source>
        <dbReference type="ARBA" id="ARBA00023136"/>
    </source>
</evidence>
<feature type="compositionally biased region" description="Acidic residues" evidence="12">
    <location>
        <begin position="92"/>
        <end position="130"/>
    </location>
</feature>
<dbReference type="AlphaFoldDB" id="A0A0D2CQ37"/>
<evidence type="ECO:0000313" key="16">
    <source>
        <dbReference type="Proteomes" id="UP000054466"/>
    </source>
</evidence>
<dbReference type="VEuPathDB" id="FungiDB:PV07_08874"/>
<reference evidence="15 16" key="1">
    <citation type="submission" date="2015-01" db="EMBL/GenBank/DDBJ databases">
        <title>The Genome Sequence of Cladophialophora immunda CBS83496.</title>
        <authorList>
            <consortium name="The Broad Institute Genomics Platform"/>
            <person name="Cuomo C."/>
            <person name="de Hoog S."/>
            <person name="Gorbushina A."/>
            <person name="Stielow B."/>
            <person name="Teixiera M."/>
            <person name="Abouelleil A."/>
            <person name="Chapman S.B."/>
            <person name="Priest M."/>
            <person name="Young S.K."/>
            <person name="Wortman J."/>
            <person name="Nusbaum C."/>
            <person name="Birren B."/>
        </authorList>
    </citation>
    <scope>NUCLEOTIDE SEQUENCE [LARGE SCALE GENOMIC DNA]</scope>
    <source>
        <strain evidence="15 16">CBS 83496</strain>
    </source>
</reference>
<proteinExistence type="inferred from homology"/>
<dbReference type="InterPro" id="IPR026050">
    <property type="entry name" value="C1GALT1/C1GALT1_chp1"/>
</dbReference>
<evidence type="ECO:0000256" key="5">
    <source>
        <dbReference type="ARBA" id="ARBA00022676"/>
    </source>
</evidence>
<dbReference type="Gene3D" id="3.90.550.50">
    <property type="match status" value="1"/>
</dbReference>
<evidence type="ECO:0000256" key="7">
    <source>
        <dbReference type="ARBA" id="ARBA00022692"/>
    </source>
</evidence>
<feature type="region of interest" description="Disordered" evidence="12">
    <location>
        <begin position="75"/>
        <end position="178"/>
    </location>
</feature>
<feature type="domain" description="Fringe-like glycosyltransferase" evidence="14">
    <location>
        <begin position="290"/>
        <end position="380"/>
    </location>
</feature>
<keyword evidence="16" id="KW-1185">Reference proteome</keyword>
<comment type="similarity">
    <text evidence="3">Belongs to the glycosyltransferase 31 family. Beta3-Gal-T subfamily.</text>
</comment>
<evidence type="ECO:0000256" key="1">
    <source>
        <dbReference type="ARBA" id="ARBA00004606"/>
    </source>
</evidence>
<evidence type="ECO:0000256" key="8">
    <source>
        <dbReference type="ARBA" id="ARBA00022741"/>
    </source>
</evidence>
<dbReference type="Gene3D" id="3.50.4.10">
    <property type="entry name" value="Hepatocyte Growth Factor"/>
    <property type="match status" value="1"/>
</dbReference>
<comment type="subcellular location">
    <subcellularLocation>
        <location evidence="1">Membrane</location>
        <topology evidence="1">Single-pass type II membrane protein</topology>
    </subcellularLocation>
</comment>
<keyword evidence="10 13" id="KW-1133">Transmembrane helix</keyword>
<evidence type="ECO:0000256" key="3">
    <source>
        <dbReference type="ARBA" id="ARBA00006462"/>
    </source>
</evidence>
<evidence type="ECO:0000313" key="15">
    <source>
        <dbReference type="EMBL" id="KIW25719.1"/>
    </source>
</evidence>
<gene>
    <name evidence="15" type="ORF">PV07_08874</name>
</gene>
<dbReference type="OrthoDB" id="414175at2759"/>
<feature type="compositionally biased region" description="Polar residues" evidence="12">
    <location>
        <begin position="156"/>
        <end position="166"/>
    </location>
</feature>
<dbReference type="EMBL" id="KN847044">
    <property type="protein sequence ID" value="KIW25719.1"/>
    <property type="molecule type" value="Genomic_DNA"/>
</dbReference>
<organism evidence="15 16">
    <name type="scientific">Cladophialophora immunda</name>
    <dbReference type="NCBI Taxonomy" id="569365"/>
    <lineage>
        <taxon>Eukaryota</taxon>
        <taxon>Fungi</taxon>
        <taxon>Dikarya</taxon>
        <taxon>Ascomycota</taxon>
        <taxon>Pezizomycotina</taxon>
        <taxon>Eurotiomycetes</taxon>
        <taxon>Chaetothyriomycetidae</taxon>
        <taxon>Chaetothyriales</taxon>
        <taxon>Herpotrichiellaceae</taxon>
        <taxon>Cladophialophora</taxon>
    </lineage>
</organism>
<evidence type="ECO:0000256" key="9">
    <source>
        <dbReference type="ARBA" id="ARBA00022968"/>
    </source>
</evidence>
<evidence type="ECO:0000256" key="10">
    <source>
        <dbReference type="ARBA" id="ARBA00022989"/>
    </source>
</evidence>